<dbReference type="Pfam" id="PF08241">
    <property type="entry name" value="Methyltransf_11"/>
    <property type="match status" value="1"/>
</dbReference>
<keyword evidence="3" id="KW-1185">Reference proteome</keyword>
<dbReference type="SUPFAM" id="SSF53335">
    <property type="entry name" value="S-adenosyl-L-methionine-dependent methyltransferases"/>
    <property type="match status" value="1"/>
</dbReference>
<sequence length="308" mass="34477">MEPTTDTPEARIHHGRQFHASDSNYGRPNDEREFRRLKDQFQALKLTLGSNYSAPLPQLNSGQGPKDILDIGTGSGIWVIEIAREFPQANVIGIDISKPEFPDQDVPSNAIFVVGDATKRFPFEDGSFDVVQMRLVPNIFERAPVYEEIHRVLRPGGIIQLIEVAPPVWPKANRPPALDELSQTLRGRRVRKDGSRPSGGNRMPAYWSIVNPAAALRDAPSMWTDVHEKILHIPVGVWSSDEVGQEAGRLMKHHTIELFNGLRPKLIDDGGMTGDEVDELIARLAAELEDGPTWRLEAMYHFVWTAKA</sequence>
<dbReference type="CDD" id="cd02440">
    <property type="entry name" value="AdoMet_MTases"/>
    <property type="match status" value="1"/>
</dbReference>
<name>A0A0K6FQL1_9AGAM</name>
<dbReference type="Proteomes" id="UP000044841">
    <property type="component" value="Unassembled WGS sequence"/>
</dbReference>
<evidence type="ECO:0000313" key="2">
    <source>
        <dbReference type="EMBL" id="CUA68555.1"/>
    </source>
</evidence>
<dbReference type="Gene3D" id="3.40.50.150">
    <property type="entry name" value="Vaccinia Virus protein VP39"/>
    <property type="match status" value="1"/>
</dbReference>
<dbReference type="GO" id="GO:0008757">
    <property type="term" value="F:S-adenosylmethionine-dependent methyltransferase activity"/>
    <property type="evidence" value="ECO:0007669"/>
    <property type="project" value="InterPro"/>
</dbReference>
<protein>
    <submittedName>
        <fullName evidence="2">Pc21g20080</fullName>
    </submittedName>
</protein>
<dbReference type="InterPro" id="IPR029063">
    <property type="entry name" value="SAM-dependent_MTases_sf"/>
</dbReference>
<dbReference type="AlphaFoldDB" id="A0A0K6FQL1"/>
<dbReference type="InterPro" id="IPR013216">
    <property type="entry name" value="Methyltransf_11"/>
</dbReference>
<proteinExistence type="predicted"/>
<dbReference type="PANTHER" id="PTHR43591">
    <property type="entry name" value="METHYLTRANSFERASE"/>
    <property type="match status" value="1"/>
</dbReference>
<feature type="domain" description="Methyltransferase type 11" evidence="1">
    <location>
        <begin position="69"/>
        <end position="159"/>
    </location>
</feature>
<dbReference type="EMBL" id="CYGV01000446">
    <property type="protein sequence ID" value="CUA68555.1"/>
    <property type="molecule type" value="Genomic_DNA"/>
</dbReference>
<accession>A0A0K6FQL1</accession>
<gene>
    <name evidence="2" type="ORF">RSOLAG22IIIB_03594</name>
</gene>
<evidence type="ECO:0000259" key="1">
    <source>
        <dbReference type="Pfam" id="PF08241"/>
    </source>
</evidence>
<dbReference type="PANTHER" id="PTHR43591:SF24">
    <property type="entry name" value="2-METHOXY-6-POLYPRENYL-1,4-BENZOQUINOL METHYLASE, MITOCHONDRIAL"/>
    <property type="match status" value="1"/>
</dbReference>
<organism evidence="2 3">
    <name type="scientific">Rhizoctonia solani</name>
    <dbReference type="NCBI Taxonomy" id="456999"/>
    <lineage>
        <taxon>Eukaryota</taxon>
        <taxon>Fungi</taxon>
        <taxon>Dikarya</taxon>
        <taxon>Basidiomycota</taxon>
        <taxon>Agaricomycotina</taxon>
        <taxon>Agaricomycetes</taxon>
        <taxon>Cantharellales</taxon>
        <taxon>Ceratobasidiaceae</taxon>
        <taxon>Rhizoctonia</taxon>
    </lineage>
</organism>
<evidence type="ECO:0000313" key="3">
    <source>
        <dbReference type="Proteomes" id="UP000044841"/>
    </source>
</evidence>
<reference evidence="2 3" key="1">
    <citation type="submission" date="2015-07" db="EMBL/GenBank/DDBJ databases">
        <authorList>
            <person name="Noorani M."/>
        </authorList>
    </citation>
    <scope>NUCLEOTIDE SEQUENCE [LARGE SCALE GENOMIC DNA]</scope>
    <source>
        <strain evidence="2">BBA 69670</strain>
    </source>
</reference>